<organism evidence="1 2">
    <name type="scientific">Caerostris darwini</name>
    <dbReference type="NCBI Taxonomy" id="1538125"/>
    <lineage>
        <taxon>Eukaryota</taxon>
        <taxon>Metazoa</taxon>
        <taxon>Ecdysozoa</taxon>
        <taxon>Arthropoda</taxon>
        <taxon>Chelicerata</taxon>
        <taxon>Arachnida</taxon>
        <taxon>Araneae</taxon>
        <taxon>Araneomorphae</taxon>
        <taxon>Entelegynae</taxon>
        <taxon>Araneoidea</taxon>
        <taxon>Araneidae</taxon>
        <taxon>Caerostris</taxon>
    </lineage>
</organism>
<dbReference type="AlphaFoldDB" id="A0AAV4TSQ9"/>
<proteinExistence type="predicted"/>
<gene>
    <name evidence="1" type="ORF">CDAR_406041</name>
</gene>
<evidence type="ECO:0000313" key="1">
    <source>
        <dbReference type="EMBL" id="GIY47972.1"/>
    </source>
</evidence>
<keyword evidence="2" id="KW-1185">Reference proteome</keyword>
<dbReference type="Proteomes" id="UP001054837">
    <property type="component" value="Unassembled WGS sequence"/>
</dbReference>
<comment type="caution">
    <text evidence="1">The sequence shown here is derived from an EMBL/GenBank/DDBJ whole genome shotgun (WGS) entry which is preliminary data.</text>
</comment>
<sequence length="111" mass="12844">MFPFGDSSIAMMRHKREPTNAQNFIWKCHYEIVYNLPSNSRACLSLQLTMLADKSPSCIHAQIINHSKKYRRPGKAISLEEKMLLQRLFCSKLTFHQLGCIENSVPFDVEL</sequence>
<evidence type="ECO:0000313" key="2">
    <source>
        <dbReference type="Proteomes" id="UP001054837"/>
    </source>
</evidence>
<dbReference type="EMBL" id="BPLQ01010037">
    <property type="protein sequence ID" value="GIY47972.1"/>
    <property type="molecule type" value="Genomic_DNA"/>
</dbReference>
<name>A0AAV4TSQ9_9ARAC</name>
<reference evidence="1 2" key="1">
    <citation type="submission" date="2021-06" db="EMBL/GenBank/DDBJ databases">
        <title>Caerostris darwini draft genome.</title>
        <authorList>
            <person name="Kono N."/>
            <person name="Arakawa K."/>
        </authorList>
    </citation>
    <scope>NUCLEOTIDE SEQUENCE [LARGE SCALE GENOMIC DNA]</scope>
</reference>
<accession>A0AAV4TSQ9</accession>
<protein>
    <submittedName>
        <fullName evidence="1">Uncharacterized protein</fullName>
    </submittedName>
</protein>